<dbReference type="Proteomes" id="UP000735302">
    <property type="component" value="Unassembled WGS sequence"/>
</dbReference>
<protein>
    <submittedName>
        <fullName evidence="1">Uncharacterized protein</fullName>
    </submittedName>
</protein>
<dbReference type="AlphaFoldDB" id="A0AAV3Z272"/>
<evidence type="ECO:0000313" key="2">
    <source>
        <dbReference type="Proteomes" id="UP000735302"/>
    </source>
</evidence>
<accession>A0AAV3Z272</accession>
<gene>
    <name evidence="1" type="ORF">PoB_001600000</name>
</gene>
<comment type="caution">
    <text evidence="1">The sequence shown here is derived from an EMBL/GenBank/DDBJ whole genome shotgun (WGS) entry which is preliminary data.</text>
</comment>
<proteinExistence type="predicted"/>
<evidence type="ECO:0000313" key="1">
    <source>
        <dbReference type="EMBL" id="GFN89494.1"/>
    </source>
</evidence>
<dbReference type="EMBL" id="BLXT01001936">
    <property type="protein sequence ID" value="GFN89494.1"/>
    <property type="molecule type" value="Genomic_DNA"/>
</dbReference>
<keyword evidence="2" id="KW-1185">Reference proteome</keyword>
<name>A0AAV3Z272_9GAST</name>
<organism evidence="1 2">
    <name type="scientific">Plakobranchus ocellatus</name>
    <dbReference type="NCBI Taxonomy" id="259542"/>
    <lineage>
        <taxon>Eukaryota</taxon>
        <taxon>Metazoa</taxon>
        <taxon>Spiralia</taxon>
        <taxon>Lophotrochozoa</taxon>
        <taxon>Mollusca</taxon>
        <taxon>Gastropoda</taxon>
        <taxon>Heterobranchia</taxon>
        <taxon>Euthyneura</taxon>
        <taxon>Panpulmonata</taxon>
        <taxon>Sacoglossa</taxon>
        <taxon>Placobranchoidea</taxon>
        <taxon>Plakobranchidae</taxon>
        <taxon>Plakobranchus</taxon>
    </lineage>
</organism>
<sequence>MYDTINVSLDPLVLDSPGRVLATQSLNDRRIPRVSGNQALKIRLTNPDRRYTYKMRLHRVNTLVNTSAIECPMKIHAVEIDLSEYNSMQFFEPTEVDMATSHLTIGPYMIPHGYIRVSMLFEESGQPVYTCYRYFKVNYHGVSFHEHKLPHSHELSWPLNEDIWVNTSGSFFYSRTKSYGYPSHKDIKYPLRRSWIRSTSVHSKSSPYRSWSRARITILAHNKGKQFKSKPIEFSYGAT</sequence>
<reference evidence="1 2" key="1">
    <citation type="journal article" date="2021" name="Elife">
        <title>Chloroplast acquisition without the gene transfer in kleptoplastic sea slugs, Plakobranchus ocellatus.</title>
        <authorList>
            <person name="Maeda T."/>
            <person name="Takahashi S."/>
            <person name="Yoshida T."/>
            <person name="Shimamura S."/>
            <person name="Takaki Y."/>
            <person name="Nagai Y."/>
            <person name="Toyoda A."/>
            <person name="Suzuki Y."/>
            <person name="Arimoto A."/>
            <person name="Ishii H."/>
            <person name="Satoh N."/>
            <person name="Nishiyama T."/>
            <person name="Hasebe M."/>
            <person name="Maruyama T."/>
            <person name="Minagawa J."/>
            <person name="Obokata J."/>
            <person name="Shigenobu S."/>
        </authorList>
    </citation>
    <scope>NUCLEOTIDE SEQUENCE [LARGE SCALE GENOMIC DNA]</scope>
</reference>